<sequence>MTQETILWLDTETYSECDLKAHGTHRYAEHPSTEITVAQWAVGDGEPFVADCTNGQDIRNLTVMRWLRDPRVIVYAHNSAFDRTLLRHCWGIDVPVERWRDTMVKALAHGLPGALGKLGPILGLPEDQQKDKRGKQLIQLFCKPRPKGNKLRRATRESHPAEWSEFLEYSRQDIIAMREVDRRLPGWNYRGGELALWHLDQRINDRGFAVDLDLARGAIAATDIEKVRLKREVVEATNGLVSSASKVDQMLVFILAEYGVSLPDMRADTLRRRIEDPELPDPVKLLLNIRLEATKTSTAKYQALAKATSADGRLRNTLQFAGALRTARWAGRIFQPQNMPRPDVGLIAEHFGVSMKGLTDELTQEYEDQGVAALKGGFADVVFNNVMGMSANLVRGAIVAPPGKKLCIADLANIEGRGLAYLAGESWKIQAFRDYDSGTGADLYNLAYARSFNVKVEDIPKGGRQIGKVQELGLGYQGGVSAFLTFAAVYKMDLDAMADAVWASAPAEALENATGMLAWVKKKKRSTFGLSDRTYIACEVLKASWRAAHPATEAFWGDIEQAAKSAILHPGEQFRVRQIVARRDGAWLRIRLPSGRYLCYLNPELGTDGQITYMGINQYTRQWSRIKTYGGKLVENIVQAWARDVLADNMTDIDRAGYPIVLTVHDELLTETTDSDAYDWQTLAHLMARQPSWAPGVPLSAAGFETYRYKKD</sequence>
<dbReference type="GO" id="GO:0003677">
    <property type="term" value="F:DNA binding"/>
    <property type="evidence" value="ECO:0007669"/>
    <property type="project" value="InterPro"/>
</dbReference>
<dbReference type="SUPFAM" id="SSF53098">
    <property type="entry name" value="Ribonuclease H-like"/>
    <property type="match status" value="1"/>
</dbReference>
<keyword evidence="2" id="KW-0548">Nucleotidyltransferase</keyword>
<dbReference type="InterPro" id="IPR043502">
    <property type="entry name" value="DNA/RNA_pol_sf"/>
</dbReference>
<dbReference type="SMART" id="SM00482">
    <property type="entry name" value="POLAc"/>
    <property type="match status" value="1"/>
</dbReference>
<feature type="domain" description="DNA-directed DNA polymerase family A palm" evidence="1">
    <location>
        <begin position="391"/>
        <end position="676"/>
    </location>
</feature>
<dbReference type="GO" id="GO:0006260">
    <property type="term" value="P:DNA replication"/>
    <property type="evidence" value="ECO:0007669"/>
    <property type="project" value="InterPro"/>
</dbReference>
<dbReference type="GO" id="GO:0003887">
    <property type="term" value="F:DNA-directed DNA polymerase activity"/>
    <property type="evidence" value="ECO:0007669"/>
    <property type="project" value="UniProtKB-KW"/>
</dbReference>
<dbReference type="InterPro" id="IPR012337">
    <property type="entry name" value="RNaseH-like_sf"/>
</dbReference>
<accession>A0A6J5KU11</accession>
<keyword evidence="2" id="KW-0239">DNA-directed DNA polymerase</keyword>
<evidence type="ECO:0000259" key="1">
    <source>
        <dbReference type="SMART" id="SM00482"/>
    </source>
</evidence>
<keyword evidence="2" id="KW-0808">Transferase</keyword>
<proteinExistence type="predicted"/>
<reference evidence="2" key="1">
    <citation type="submission" date="2020-04" db="EMBL/GenBank/DDBJ databases">
        <authorList>
            <person name="Chiriac C."/>
            <person name="Salcher M."/>
            <person name="Ghai R."/>
            <person name="Kavagutti S V."/>
        </authorList>
    </citation>
    <scope>NUCLEOTIDE SEQUENCE</scope>
</reference>
<gene>
    <name evidence="2" type="ORF">UFOVP61_24</name>
</gene>
<dbReference type="Gene3D" id="1.10.150.20">
    <property type="entry name" value="5' to 3' exonuclease, C-terminal subdomain"/>
    <property type="match status" value="1"/>
</dbReference>
<dbReference type="EMBL" id="LR796184">
    <property type="protein sequence ID" value="CAB4124635.1"/>
    <property type="molecule type" value="Genomic_DNA"/>
</dbReference>
<name>A0A6J5KU11_9CAUD</name>
<evidence type="ECO:0000313" key="2">
    <source>
        <dbReference type="EMBL" id="CAB4124635.1"/>
    </source>
</evidence>
<dbReference type="Gene3D" id="3.30.70.370">
    <property type="match status" value="1"/>
</dbReference>
<organism evidence="2">
    <name type="scientific">uncultured Caudovirales phage</name>
    <dbReference type="NCBI Taxonomy" id="2100421"/>
    <lineage>
        <taxon>Viruses</taxon>
        <taxon>Duplodnaviria</taxon>
        <taxon>Heunggongvirae</taxon>
        <taxon>Uroviricota</taxon>
        <taxon>Caudoviricetes</taxon>
        <taxon>Peduoviridae</taxon>
        <taxon>Maltschvirus</taxon>
        <taxon>Maltschvirus maltsch</taxon>
    </lineage>
</organism>
<protein>
    <submittedName>
        <fullName evidence="2">DNA-directed DNA polymerase, family A, palm domain containing protein</fullName>
    </submittedName>
</protein>
<dbReference type="SUPFAM" id="SSF56672">
    <property type="entry name" value="DNA/RNA polymerases"/>
    <property type="match status" value="1"/>
</dbReference>
<dbReference type="InterPro" id="IPR001098">
    <property type="entry name" value="DNA-dir_DNA_pol_A_palm_dom"/>
</dbReference>